<dbReference type="EMBL" id="LAZR01051256">
    <property type="protein sequence ID" value="KKK85549.1"/>
    <property type="molecule type" value="Genomic_DNA"/>
</dbReference>
<comment type="caution">
    <text evidence="1">The sequence shown here is derived from an EMBL/GenBank/DDBJ whole genome shotgun (WGS) entry which is preliminary data.</text>
</comment>
<organism evidence="1">
    <name type="scientific">marine sediment metagenome</name>
    <dbReference type="NCBI Taxonomy" id="412755"/>
    <lineage>
        <taxon>unclassified sequences</taxon>
        <taxon>metagenomes</taxon>
        <taxon>ecological metagenomes</taxon>
    </lineage>
</organism>
<evidence type="ECO:0000313" key="1">
    <source>
        <dbReference type="EMBL" id="KKK85549.1"/>
    </source>
</evidence>
<sequence length="70" mass="7178">CGSCSGANPTATVAIDDNADNEIFTVASLAESTTYTYSVSEPLVGVMDVGVTPSTDPLSAYIVTVYLRGV</sequence>
<name>A0A0F9B4H9_9ZZZZ</name>
<reference evidence="1" key="1">
    <citation type="journal article" date="2015" name="Nature">
        <title>Complex archaea that bridge the gap between prokaryotes and eukaryotes.</title>
        <authorList>
            <person name="Spang A."/>
            <person name="Saw J.H."/>
            <person name="Jorgensen S.L."/>
            <person name="Zaremba-Niedzwiedzka K."/>
            <person name="Martijn J."/>
            <person name="Lind A.E."/>
            <person name="van Eijk R."/>
            <person name="Schleper C."/>
            <person name="Guy L."/>
            <person name="Ettema T.J."/>
        </authorList>
    </citation>
    <scope>NUCLEOTIDE SEQUENCE</scope>
</reference>
<accession>A0A0F9B4H9</accession>
<feature type="non-terminal residue" evidence="1">
    <location>
        <position position="1"/>
    </location>
</feature>
<gene>
    <name evidence="1" type="ORF">LCGC14_2772200</name>
</gene>
<protein>
    <submittedName>
        <fullName evidence="1">Uncharacterized protein</fullName>
    </submittedName>
</protein>
<proteinExistence type="predicted"/>
<dbReference type="AlphaFoldDB" id="A0A0F9B4H9"/>